<comment type="caution">
    <text evidence="2">The sequence shown here is derived from an EMBL/GenBank/DDBJ whole genome shotgun (WGS) entry which is preliminary data.</text>
</comment>
<keyword evidence="3" id="KW-1185">Reference proteome</keyword>
<evidence type="ECO:0000313" key="3">
    <source>
        <dbReference type="Proteomes" id="UP001302812"/>
    </source>
</evidence>
<organism evidence="2 3">
    <name type="scientific">Canariomyces notabilis</name>
    <dbReference type="NCBI Taxonomy" id="2074819"/>
    <lineage>
        <taxon>Eukaryota</taxon>
        <taxon>Fungi</taxon>
        <taxon>Dikarya</taxon>
        <taxon>Ascomycota</taxon>
        <taxon>Pezizomycotina</taxon>
        <taxon>Sordariomycetes</taxon>
        <taxon>Sordariomycetidae</taxon>
        <taxon>Sordariales</taxon>
        <taxon>Chaetomiaceae</taxon>
        <taxon>Canariomyces</taxon>
    </lineage>
</organism>
<sequence length="159" mass="16940">MPAETGRRAATSKGSAVIPNPISPRGRQVPRDPADQSLACMPLGERKAAFSCRKLCPHPHLGFCRRAPSPVTATTVQWGLGLSVTRLRQAALTHRNLMLAGRKALTTVFDLLESLVLSYHGIWALARWGGSISAGLNFEPPPDGGVSGVCGGNGWRLPH</sequence>
<reference evidence="2" key="2">
    <citation type="submission" date="2023-05" db="EMBL/GenBank/DDBJ databases">
        <authorList>
            <consortium name="Lawrence Berkeley National Laboratory"/>
            <person name="Steindorff A."/>
            <person name="Hensen N."/>
            <person name="Bonometti L."/>
            <person name="Westerberg I."/>
            <person name="Brannstrom I.O."/>
            <person name="Guillou S."/>
            <person name="Cros-Aarteil S."/>
            <person name="Calhoun S."/>
            <person name="Haridas S."/>
            <person name="Kuo A."/>
            <person name="Mondo S."/>
            <person name="Pangilinan J."/>
            <person name="Riley R."/>
            <person name="Labutti K."/>
            <person name="Andreopoulos B."/>
            <person name="Lipzen A."/>
            <person name="Chen C."/>
            <person name="Yanf M."/>
            <person name="Daum C."/>
            <person name="Ng V."/>
            <person name="Clum A."/>
            <person name="Ohm R."/>
            <person name="Martin F."/>
            <person name="Silar P."/>
            <person name="Natvig D."/>
            <person name="Lalanne C."/>
            <person name="Gautier V."/>
            <person name="Ament-Velasquez S.L."/>
            <person name="Kruys A."/>
            <person name="Hutchinson M.I."/>
            <person name="Powell A.J."/>
            <person name="Barry K."/>
            <person name="Miller A.N."/>
            <person name="Grigoriev I.V."/>
            <person name="Debuchy R."/>
            <person name="Gladieux P."/>
            <person name="Thoren M.H."/>
            <person name="Johannesson H."/>
        </authorList>
    </citation>
    <scope>NUCLEOTIDE SEQUENCE</scope>
    <source>
        <strain evidence="2">CBS 508.74</strain>
    </source>
</reference>
<name>A0AAN6QFD5_9PEZI</name>
<dbReference type="Proteomes" id="UP001302812">
    <property type="component" value="Unassembled WGS sequence"/>
</dbReference>
<evidence type="ECO:0000256" key="1">
    <source>
        <dbReference type="SAM" id="MobiDB-lite"/>
    </source>
</evidence>
<feature type="region of interest" description="Disordered" evidence="1">
    <location>
        <begin position="1"/>
        <end position="34"/>
    </location>
</feature>
<reference evidence="2" key="1">
    <citation type="journal article" date="2023" name="Mol. Phylogenet. Evol.">
        <title>Genome-scale phylogeny and comparative genomics of the fungal order Sordariales.</title>
        <authorList>
            <person name="Hensen N."/>
            <person name="Bonometti L."/>
            <person name="Westerberg I."/>
            <person name="Brannstrom I.O."/>
            <person name="Guillou S."/>
            <person name="Cros-Aarteil S."/>
            <person name="Calhoun S."/>
            <person name="Haridas S."/>
            <person name="Kuo A."/>
            <person name="Mondo S."/>
            <person name="Pangilinan J."/>
            <person name="Riley R."/>
            <person name="LaButti K."/>
            <person name="Andreopoulos B."/>
            <person name="Lipzen A."/>
            <person name="Chen C."/>
            <person name="Yan M."/>
            <person name="Daum C."/>
            <person name="Ng V."/>
            <person name="Clum A."/>
            <person name="Steindorff A."/>
            <person name="Ohm R.A."/>
            <person name="Martin F."/>
            <person name="Silar P."/>
            <person name="Natvig D.O."/>
            <person name="Lalanne C."/>
            <person name="Gautier V."/>
            <person name="Ament-Velasquez S.L."/>
            <person name="Kruys A."/>
            <person name="Hutchinson M.I."/>
            <person name="Powell A.J."/>
            <person name="Barry K."/>
            <person name="Miller A.N."/>
            <person name="Grigoriev I.V."/>
            <person name="Debuchy R."/>
            <person name="Gladieux P."/>
            <person name="Hiltunen Thoren M."/>
            <person name="Johannesson H."/>
        </authorList>
    </citation>
    <scope>NUCLEOTIDE SEQUENCE</scope>
    <source>
        <strain evidence="2">CBS 508.74</strain>
    </source>
</reference>
<dbReference type="RefSeq" id="XP_064666161.1">
    <property type="nucleotide sequence ID" value="XM_064809609.1"/>
</dbReference>
<protein>
    <submittedName>
        <fullName evidence="2">Uncharacterized protein</fullName>
    </submittedName>
</protein>
<dbReference type="AlphaFoldDB" id="A0AAN6QFD5"/>
<evidence type="ECO:0000313" key="2">
    <source>
        <dbReference type="EMBL" id="KAK4108591.1"/>
    </source>
</evidence>
<dbReference type="GeneID" id="89933733"/>
<accession>A0AAN6QFD5</accession>
<dbReference type="EMBL" id="MU853362">
    <property type="protein sequence ID" value="KAK4108591.1"/>
    <property type="molecule type" value="Genomic_DNA"/>
</dbReference>
<gene>
    <name evidence="2" type="ORF">N656DRAFT_425035</name>
</gene>
<proteinExistence type="predicted"/>